<dbReference type="Proteomes" id="UP000387223">
    <property type="component" value="Unassembled WGS sequence"/>
</dbReference>
<dbReference type="RefSeq" id="WP_136630775.1">
    <property type="nucleotide sequence ID" value="NZ_BGZI01000043.1"/>
</dbReference>
<reference evidence="1 2" key="1">
    <citation type="journal article" date="2019" name="J. Gen. Appl. Microbiol.">
        <title>Aerobic degradation of cis-dichloroethene by the marine bacterium Marinobacter salsuginis strain 5N-3.</title>
        <authorList>
            <person name="Inoue Y."/>
            <person name="Fukunaga Y."/>
            <person name="Katsumata H."/>
            <person name="Ohji S."/>
            <person name="Hosoyama A."/>
            <person name="Mori K."/>
            <person name="Ando K."/>
        </authorList>
    </citation>
    <scope>NUCLEOTIDE SEQUENCE [LARGE SCALE GENOMIC DNA]</scope>
    <source>
        <strain evidence="1 2">NBRC 109114</strain>
    </source>
</reference>
<comment type="caution">
    <text evidence="1">The sequence shown here is derived from an EMBL/GenBank/DDBJ whole genome shotgun (WGS) entry which is preliminary data.</text>
</comment>
<dbReference type="EMBL" id="BGZI01000043">
    <property type="protein sequence ID" value="GBO90456.1"/>
    <property type="molecule type" value="Genomic_DNA"/>
</dbReference>
<organism evidence="1 2">
    <name type="scientific">Marinobacter salsuginis</name>
    <dbReference type="NCBI Taxonomy" id="418719"/>
    <lineage>
        <taxon>Bacteria</taxon>
        <taxon>Pseudomonadati</taxon>
        <taxon>Pseudomonadota</taxon>
        <taxon>Gammaproteobacteria</taxon>
        <taxon>Pseudomonadales</taxon>
        <taxon>Marinobacteraceae</taxon>
        <taxon>Marinobacter</taxon>
    </lineage>
</organism>
<evidence type="ECO:0000313" key="2">
    <source>
        <dbReference type="Proteomes" id="UP000387223"/>
    </source>
</evidence>
<gene>
    <name evidence="1" type="ORF">MSSD14B_41240</name>
</gene>
<protein>
    <submittedName>
        <fullName evidence="1">Uncharacterized protein</fullName>
    </submittedName>
</protein>
<sequence length="81" mass="9065">MPRHITVVYTIHDEAAAKDELEQLGQRYQAYDPENPPAIGISAMSNSNEMLRLEQIEKVVGSKYGDEAVDEIETILSRVSC</sequence>
<evidence type="ECO:0000313" key="1">
    <source>
        <dbReference type="EMBL" id="GBO90456.1"/>
    </source>
</evidence>
<accession>A0A5M3Q5H6</accession>
<dbReference type="AlphaFoldDB" id="A0A5M3Q5H6"/>
<name>A0A5M3Q5H6_9GAMM</name>
<proteinExistence type="predicted"/>